<sequence length="168" mass="19368">MLDEKFFLEMQKYVENHIGIIPVDVCESSEKVDYSIHKEIELVELKDFIEDNRKPTLKEVLFNLIDEKDTSDSDIYKKAGIDRRHFSKIRSNSDYQVGKNTVIALALALELNKEKTDKLLSSAGYSLSESDTYDLVIQFCIEKKVFNIHDVNQALDYFSLKPLTGLHS</sequence>
<dbReference type="STRING" id="553311.SAMN05216231_3642"/>
<accession>A0A1H1GCJ1</accession>
<name>A0A1H1GCJ1_9BACI</name>
<evidence type="ECO:0000313" key="2">
    <source>
        <dbReference type="Proteomes" id="UP000199444"/>
    </source>
</evidence>
<keyword evidence="2" id="KW-1185">Reference proteome</keyword>
<proteinExistence type="predicted"/>
<dbReference type="RefSeq" id="WP_092494355.1">
    <property type="nucleotide sequence ID" value="NZ_FNKD01000005.1"/>
</dbReference>
<dbReference type="Proteomes" id="UP000199444">
    <property type="component" value="Unassembled WGS sequence"/>
</dbReference>
<organism evidence="1 2">
    <name type="scientific">Virgibacillus salinus</name>
    <dbReference type="NCBI Taxonomy" id="553311"/>
    <lineage>
        <taxon>Bacteria</taxon>
        <taxon>Bacillati</taxon>
        <taxon>Bacillota</taxon>
        <taxon>Bacilli</taxon>
        <taxon>Bacillales</taxon>
        <taxon>Bacillaceae</taxon>
        <taxon>Virgibacillus</taxon>
    </lineage>
</organism>
<evidence type="ECO:0000313" key="1">
    <source>
        <dbReference type="EMBL" id="SDR10954.1"/>
    </source>
</evidence>
<gene>
    <name evidence="1" type="ORF">SAMN05216231_3642</name>
</gene>
<protein>
    <submittedName>
        <fullName evidence="1">Uncharacterized protein</fullName>
    </submittedName>
</protein>
<reference evidence="1 2" key="1">
    <citation type="submission" date="2016-10" db="EMBL/GenBank/DDBJ databases">
        <authorList>
            <person name="de Groot N.N."/>
        </authorList>
    </citation>
    <scope>NUCLEOTIDE SEQUENCE [LARGE SCALE GENOMIC DNA]</scope>
    <source>
        <strain evidence="1 2">CGMCC 1.10449</strain>
    </source>
</reference>
<dbReference type="AlphaFoldDB" id="A0A1H1GCJ1"/>
<dbReference type="EMBL" id="FNKD01000005">
    <property type="protein sequence ID" value="SDR10954.1"/>
    <property type="molecule type" value="Genomic_DNA"/>
</dbReference>